<dbReference type="EMBL" id="CAFZ01000162">
    <property type="protein sequence ID" value="CCA72409.1"/>
    <property type="molecule type" value="Genomic_DNA"/>
</dbReference>
<accession>G4TM61</accession>
<dbReference type="Proteomes" id="UP000007148">
    <property type="component" value="Unassembled WGS sequence"/>
</dbReference>
<name>G4TM61_SERID</name>
<dbReference type="AlphaFoldDB" id="G4TM61"/>
<evidence type="ECO:0000313" key="2">
    <source>
        <dbReference type="EMBL" id="CCA72409.1"/>
    </source>
</evidence>
<protein>
    <submittedName>
        <fullName evidence="2">Uncharacterized protein</fullName>
    </submittedName>
</protein>
<gene>
    <name evidence="2" type="ORF">PIIN_06343</name>
</gene>
<feature type="compositionally biased region" description="Basic residues" evidence="1">
    <location>
        <begin position="165"/>
        <end position="178"/>
    </location>
</feature>
<sequence length="414" mass="45306">MIASGIRGKASLVCPTAPTGARGFGTVLHTLGLASLRRPPPSGILAQANNILQRNIPRLTRLLGHPPPSAQPVSLNRIQYGLSRGISSGFSFPSRTILSRPLRAAGLPRAPTLTRPSFEVGLGTVRRFASHTTFRHVIEKTSITARAFWEVDWDIKPSMGARQSKQTRRKGDKRKAPRMSRPSFNVEEQLNRYFPITESSRATVLQIALAPTPSSRIPFAISADTVPLLPLRVILDQHDAYQARVEDANAIFSVLDAHNVWDRGASIQIWGDPTGLCVELRIHFAGWSEEDVVTMLGPLSSLPGCHIQCVSNHNSSPVAVPVVLEPDLPLEFMMPSIVISDNSSETSDFLDIPVFSSAHWDDVEPSFSSGLSSPNSESTVWSESMLSNTSNSVHTLSSAFLDRLQQLEDPSFFM</sequence>
<feature type="region of interest" description="Disordered" evidence="1">
    <location>
        <begin position="160"/>
        <end position="182"/>
    </location>
</feature>
<evidence type="ECO:0000313" key="3">
    <source>
        <dbReference type="Proteomes" id="UP000007148"/>
    </source>
</evidence>
<dbReference type="eggNOG" id="ENOG502SI7D">
    <property type="taxonomic scope" value="Eukaryota"/>
</dbReference>
<dbReference type="OrthoDB" id="3266477at2759"/>
<organism evidence="2 3">
    <name type="scientific">Serendipita indica (strain DSM 11827)</name>
    <name type="common">Root endophyte fungus</name>
    <name type="synonym">Piriformospora indica</name>
    <dbReference type="NCBI Taxonomy" id="1109443"/>
    <lineage>
        <taxon>Eukaryota</taxon>
        <taxon>Fungi</taxon>
        <taxon>Dikarya</taxon>
        <taxon>Basidiomycota</taxon>
        <taxon>Agaricomycotina</taxon>
        <taxon>Agaricomycetes</taxon>
        <taxon>Sebacinales</taxon>
        <taxon>Serendipitaceae</taxon>
        <taxon>Serendipita</taxon>
    </lineage>
</organism>
<proteinExistence type="predicted"/>
<comment type="caution">
    <text evidence="2">The sequence shown here is derived from an EMBL/GenBank/DDBJ whole genome shotgun (WGS) entry which is preliminary data.</text>
</comment>
<evidence type="ECO:0000256" key="1">
    <source>
        <dbReference type="SAM" id="MobiDB-lite"/>
    </source>
</evidence>
<reference evidence="2 3" key="1">
    <citation type="journal article" date="2011" name="PLoS Pathog.">
        <title>Endophytic Life Strategies Decoded by Genome and Transcriptome Analyses of the Mutualistic Root Symbiont Piriformospora indica.</title>
        <authorList>
            <person name="Zuccaro A."/>
            <person name="Lahrmann U."/>
            <person name="Guldener U."/>
            <person name="Langen G."/>
            <person name="Pfiffi S."/>
            <person name="Biedenkopf D."/>
            <person name="Wong P."/>
            <person name="Samans B."/>
            <person name="Grimm C."/>
            <person name="Basiewicz M."/>
            <person name="Murat C."/>
            <person name="Martin F."/>
            <person name="Kogel K.H."/>
        </authorList>
    </citation>
    <scope>NUCLEOTIDE SEQUENCE [LARGE SCALE GENOMIC DNA]</scope>
    <source>
        <strain evidence="2 3">DSM 11827</strain>
    </source>
</reference>
<dbReference type="InParanoid" id="G4TM61"/>
<dbReference type="HOGENOM" id="CLU_027591_0_0_1"/>
<dbReference type="STRING" id="1109443.G4TM61"/>
<keyword evidence="3" id="KW-1185">Reference proteome</keyword>